<comment type="caution">
    <text evidence="1">The sequence shown here is derived from an EMBL/GenBank/DDBJ whole genome shotgun (WGS) entry which is preliminary data.</text>
</comment>
<proteinExistence type="predicted"/>
<evidence type="ECO:0000313" key="1">
    <source>
        <dbReference type="EMBL" id="KAK9396397.1"/>
    </source>
</evidence>
<protein>
    <submittedName>
        <fullName evidence="1">Uncharacterized protein</fullName>
    </submittedName>
</protein>
<reference evidence="1 2" key="1">
    <citation type="journal article" date="2024" name="Proc. Natl. Acad. Sci. U.S.A.">
        <title>The genetic regulatory architecture and epigenomic basis for age-related changes in rattlesnake venom.</title>
        <authorList>
            <person name="Hogan M.P."/>
            <person name="Holding M.L."/>
            <person name="Nystrom G.S."/>
            <person name="Colston T.J."/>
            <person name="Bartlett D.A."/>
            <person name="Mason A.J."/>
            <person name="Ellsworth S.A."/>
            <person name="Rautsaw R.M."/>
            <person name="Lawrence K.C."/>
            <person name="Strickland J.L."/>
            <person name="He B."/>
            <person name="Fraser P."/>
            <person name="Margres M.J."/>
            <person name="Gilbert D.M."/>
            <person name="Gibbs H.L."/>
            <person name="Parkinson C.L."/>
            <person name="Rokyta D.R."/>
        </authorList>
    </citation>
    <scope>NUCLEOTIDE SEQUENCE [LARGE SCALE GENOMIC DNA]</scope>
    <source>
        <strain evidence="1">DRR0105</strain>
    </source>
</reference>
<evidence type="ECO:0000313" key="2">
    <source>
        <dbReference type="Proteomes" id="UP001474421"/>
    </source>
</evidence>
<name>A0AAW1B390_CROAD</name>
<dbReference type="EMBL" id="JAOTOJ010000008">
    <property type="protein sequence ID" value="KAK9396397.1"/>
    <property type="molecule type" value="Genomic_DNA"/>
</dbReference>
<keyword evidence="2" id="KW-1185">Reference proteome</keyword>
<sequence length="40" mass="4732">MQSMQHSTEFCCSGTNPLSWEITSEKIKTAEQRKPKKQFW</sequence>
<organism evidence="1 2">
    <name type="scientific">Crotalus adamanteus</name>
    <name type="common">Eastern diamondback rattlesnake</name>
    <dbReference type="NCBI Taxonomy" id="8729"/>
    <lineage>
        <taxon>Eukaryota</taxon>
        <taxon>Metazoa</taxon>
        <taxon>Chordata</taxon>
        <taxon>Craniata</taxon>
        <taxon>Vertebrata</taxon>
        <taxon>Euteleostomi</taxon>
        <taxon>Lepidosauria</taxon>
        <taxon>Squamata</taxon>
        <taxon>Bifurcata</taxon>
        <taxon>Unidentata</taxon>
        <taxon>Episquamata</taxon>
        <taxon>Toxicofera</taxon>
        <taxon>Serpentes</taxon>
        <taxon>Colubroidea</taxon>
        <taxon>Viperidae</taxon>
        <taxon>Crotalinae</taxon>
        <taxon>Crotalus</taxon>
    </lineage>
</organism>
<dbReference type="AlphaFoldDB" id="A0AAW1B390"/>
<gene>
    <name evidence="1" type="ORF">NXF25_019758</name>
</gene>
<accession>A0AAW1B390</accession>
<dbReference type="Proteomes" id="UP001474421">
    <property type="component" value="Unassembled WGS sequence"/>
</dbReference>